<feature type="transmembrane region" description="Helical" evidence="1">
    <location>
        <begin position="85"/>
        <end position="102"/>
    </location>
</feature>
<feature type="non-terminal residue" evidence="2">
    <location>
        <position position="1"/>
    </location>
</feature>
<dbReference type="EMBL" id="KQ097792">
    <property type="protein sequence ID" value="KMS93908.1"/>
    <property type="molecule type" value="Genomic_DNA"/>
</dbReference>
<name>A0A0J8B1Y1_BETVV</name>
<dbReference type="Gramene" id="KMS93908">
    <property type="protein sequence ID" value="KMS93908"/>
    <property type="gene ID" value="BVRB_026710"/>
</dbReference>
<evidence type="ECO:0000256" key="1">
    <source>
        <dbReference type="SAM" id="Phobius"/>
    </source>
</evidence>
<gene>
    <name evidence="2" type="ORF">BVRB_026710</name>
</gene>
<reference evidence="2 3" key="1">
    <citation type="journal article" date="2014" name="Nature">
        <title>The genome of the recently domesticated crop plant sugar beet (Beta vulgaris).</title>
        <authorList>
            <person name="Dohm J.C."/>
            <person name="Minoche A.E."/>
            <person name="Holtgrawe D."/>
            <person name="Capella-Gutierrez S."/>
            <person name="Zakrzewski F."/>
            <person name="Tafer H."/>
            <person name="Rupp O."/>
            <person name="Sorensen T.R."/>
            <person name="Stracke R."/>
            <person name="Reinhardt R."/>
            <person name="Goesmann A."/>
            <person name="Kraft T."/>
            <person name="Schulz B."/>
            <person name="Stadler P.F."/>
            <person name="Schmidt T."/>
            <person name="Gabaldon T."/>
            <person name="Lehrach H."/>
            <person name="Weisshaar B."/>
            <person name="Himmelbauer H."/>
        </authorList>
    </citation>
    <scope>NUCLEOTIDE SEQUENCE [LARGE SCALE GENOMIC DNA]</scope>
    <source>
        <tissue evidence="2">Taproot</tissue>
    </source>
</reference>
<sequence>VFLAVAHKRQDSGSHILTSTDVLQNVLLEVDFDSDDQLIQGNAAVDDIVEPKQSSLHKNQEIFGAALWTMVLKRWWLAKRDRRQFCLLVLLPIAFLFLPIVLPEIEIVQFVEKGEYVRPVPGPPTCNPADAFNPLKSCSARDLSVNNSQLIPAAIDFFQDCLVNGVQVLPQHLSYTWMRTIQRCRRDGRGWDFCRYVPFICNPV</sequence>
<dbReference type="Proteomes" id="UP000035740">
    <property type="component" value="Unassembled WGS sequence"/>
</dbReference>
<proteinExistence type="predicted"/>
<protein>
    <submittedName>
        <fullName evidence="2">Uncharacterized protein</fullName>
    </submittedName>
</protein>
<dbReference type="AlphaFoldDB" id="A0A0J8B1Y1"/>
<keyword evidence="1" id="KW-0812">Transmembrane</keyword>
<keyword evidence="3" id="KW-1185">Reference proteome</keyword>
<evidence type="ECO:0000313" key="3">
    <source>
        <dbReference type="Proteomes" id="UP000035740"/>
    </source>
</evidence>
<organism evidence="2 3">
    <name type="scientific">Beta vulgaris subsp. vulgaris</name>
    <name type="common">Beet</name>
    <dbReference type="NCBI Taxonomy" id="3555"/>
    <lineage>
        <taxon>Eukaryota</taxon>
        <taxon>Viridiplantae</taxon>
        <taxon>Streptophyta</taxon>
        <taxon>Embryophyta</taxon>
        <taxon>Tracheophyta</taxon>
        <taxon>Spermatophyta</taxon>
        <taxon>Magnoliopsida</taxon>
        <taxon>eudicotyledons</taxon>
        <taxon>Gunneridae</taxon>
        <taxon>Pentapetalae</taxon>
        <taxon>Caryophyllales</taxon>
        <taxon>Chenopodiaceae</taxon>
        <taxon>Betoideae</taxon>
        <taxon>Beta</taxon>
    </lineage>
</organism>
<keyword evidence="1" id="KW-1133">Transmembrane helix</keyword>
<evidence type="ECO:0000313" key="2">
    <source>
        <dbReference type="EMBL" id="KMS93908.1"/>
    </source>
</evidence>
<accession>A0A0J8B1Y1</accession>
<keyword evidence="1" id="KW-0472">Membrane</keyword>